<proteinExistence type="predicted"/>
<dbReference type="Proteomes" id="UP001187192">
    <property type="component" value="Unassembled WGS sequence"/>
</dbReference>
<protein>
    <submittedName>
        <fullName evidence="1">Uncharacterized protein</fullName>
    </submittedName>
</protein>
<dbReference type="AlphaFoldDB" id="A0AA88DPD6"/>
<comment type="caution">
    <text evidence="1">The sequence shown here is derived from an EMBL/GenBank/DDBJ whole genome shotgun (WGS) entry which is preliminary data.</text>
</comment>
<dbReference type="EMBL" id="BTGU01000083">
    <property type="protein sequence ID" value="GMN59052.1"/>
    <property type="molecule type" value="Genomic_DNA"/>
</dbReference>
<accession>A0AA88DPD6</accession>
<keyword evidence="2" id="KW-1185">Reference proteome</keyword>
<name>A0AA88DPD6_FICCA</name>
<reference evidence="1" key="1">
    <citation type="submission" date="2023-07" db="EMBL/GenBank/DDBJ databases">
        <title>draft genome sequence of fig (Ficus carica).</title>
        <authorList>
            <person name="Takahashi T."/>
            <person name="Nishimura K."/>
        </authorList>
    </citation>
    <scope>NUCLEOTIDE SEQUENCE</scope>
</reference>
<organism evidence="1 2">
    <name type="scientific">Ficus carica</name>
    <name type="common">Common fig</name>
    <dbReference type="NCBI Taxonomy" id="3494"/>
    <lineage>
        <taxon>Eukaryota</taxon>
        <taxon>Viridiplantae</taxon>
        <taxon>Streptophyta</taxon>
        <taxon>Embryophyta</taxon>
        <taxon>Tracheophyta</taxon>
        <taxon>Spermatophyta</taxon>
        <taxon>Magnoliopsida</taxon>
        <taxon>eudicotyledons</taxon>
        <taxon>Gunneridae</taxon>
        <taxon>Pentapetalae</taxon>
        <taxon>rosids</taxon>
        <taxon>fabids</taxon>
        <taxon>Rosales</taxon>
        <taxon>Moraceae</taxon>
        <taxon>Ficeae</taxon>
        <taxon>Ficus</taxon>
    </lineage>
</organism>
<evidence type="ECO:0000313" key="1">
    <source>
        <dbReference type="EMBL" id="GMN59052.1"/>
    </source>
</evidence>
<gene>
    <name evidence="1" type="ORF">TIFTF001_028144</name>
</gene>
<sequence>MTFENHGYVIGLLYCRIWYGKQSVNQRRCLQLWNPLAGDVHSEKVNDATNLNQFAKRILVEGVPLEEIVHGFIEREESEVASTSNNNCAQSKGGNTHECLFLIISIGIKCSEESPNYRMNINEALRELLAVKKMKLQS</sequence>
<evidence type="ECO:0000313" key="2">
    <source>
        <dbReference type="Proteomes" id="UP001187192"/>
    </source>
</evidence>